<accession>A0ABQ5H0G0</accession>
<organism evidence="2 3">
    <name type="scientific">Tanacetum coccineum</name>
    <dbReference type="NCBI Taxonomy" id="301880"/>
    <lineage>
        <taxon>Eukaryota</taxon>
        <taxon>Viridiplantae</taxon>
        <taxon>Streptophyta</taxon>
        <taxon>Embryophyta</taxon>
        <taxon>Tracheophyta</taxon>
        <taxon>Spermatophyta</taxon>
        <taxon>Magnoliopsida</taxon>
        <taxon>eudicotyledons</taxon>
        <taxon>Gunneridae</taxon>
        <taxon>Pentapetalae</taxon>
        <taxon>asterids</taxon>
        <taxon>campanulids</taxon>
        <taxon>Asterales</taxon>
        <taxon>Asteraceae</taxon>
        <taxon>Asteroideae</taxon>
        <taxon>Anthemideae</taxon>
        <taxon>Anthemidinae</taxon>
        <taxon>Tanacetum</taxon>
    </lineage>
</organism>
<name>A0ABQ5H0G0_9ASTR</name>
<protein>
    <submittedName>
        <fullName evidence="2">Uncharacterized protein</fullName>
    </submittedName>
</protein>
<sequence>MSLVIASFLAKRYLMAEVSLASHIVQKAKSQSGAIRSELSQFSFECIKERTLLEQRQSESLFQANESLSSTSGGSSMEGSTVLASQRLSSFSYLQHILFMICGGGGGGSTVHIASRIRMSPSGSDKLDQFRNEVDHSSRARNESASSNKRKSLSPKGVRVGEAVETIGSKYGVGLPLATTLENPRTS</sequence>
<gene>
    <name evidence="2" type="ORF">Tco_1055707</name>
</gene>
<evidence type="ECO:0000256" key="1">
    <source>
        <dbReference type="SAM" id="MobiDB-lite"/>
    </source>
</evidence>
<reference evidence="2" key="2">
    <citation type="submission" date="2022-01" db="EMBL/GenBank/DDBJ databases">
        <authorList>
            <person name="Yamashiro T."/>
            <person name="Shiraishi A."/>
            <person name="Satake H."/>
            <person name="Nakayama K."/>
        </authorList>
    </citation>
    <scope>NUCLEOTIDE SEQUENCE</scope>
</reference>
<keyword evidence="3" id="KW-1185">Reference proteome</keyword>
<dbReference type="Proteomes" id="UP001151760">
    <property type="component" value="Unassembled WGS sequence"/>
</dbReference>
<evidence type="ECO:0000313" key="3">
    <source>
        <dbReference type="Proteomes" id="UP001151760"/>
    </source>
</evidence>
<evidence type="ECO:0000313" key="2">
    <source>
        <dbReference type="EMBL" id="GJT81365.1"/>
    </source>
</evidence>
<feature type="compositionally biased region" description="Basic and acidic residues" evidence="1">
    <location>
        <begin position="125"/>
        <end position="142"/>
    </location>
</feature>
<proteinExistence type="predicted"/>
<feature type="region of interest" description="Disordered" evidence="1">
    <location>
        <begin position="122"/>
        <end position="159"/>
    </location>
</feature>
<reference evidence="2" key="1">
    <citation type="journal article" date="2022" name="Int. J. Mol. Sci.">
        <title>Draft Genome of Tanacetum Coccineum: Genomic Comparison of Closely Related Tanacetum-Family Plants.</title>
        <authorList>
            <person name="Yamashiro T."/>
            <person name="Shiraishi A."/>
            <person name="Nakayama K."/>
            <person name="Satake H."/>
        </authorList>
    </citation>
    <scope>NUCLEOTIDE SEQUENCE</scope>
</reference>
<dbReference type="EMBL" id="BQNB010019076">
    <property type="protein sequence ID" value="GJT81365.1"/>
    <property type="molecule type" value="Genomic_DNA"/>
</dbReference>
<comment type="caution">
    <text evidence="2">The sequence shown here is derived from an EMBL/GenBank/DDBJ whole genome shotgun (WGS) entry which is preliminary data.</text>
</comment>